<organism evidence="5 6">
    <name type="scientific">Panacagrimonas perspica</name>
    <dbReference type="NCBI Taxonomy" id="381431"/>
    <lineage>
        <taxon>Bacteria</taxon>
        <taxon>Pseudomonadati</taxon>
        <taxon>Pseudomonadota</taxon>
        <taxon>Gammaproteobacteria</taxon>
        <taxon>Nevskiales</taxon>
        <taxon>Nevskiaceae</taxon>
        <taxon>Panacagrimonas</taxon>
    </lineage>
</organism>
<name>A0A4R7NT44_9GAMM</name>
<evidence type="ECO:0000313" key="6">
    <source>
        <dbReference type="Proteomes" id="UP000295341"/>
    </source>
</evidence>
<dbReference type="PRINTS" id="PR00038">
    <property type="entry name" value="HTHLUXR"/>
</dbReference>
<dbReference type="EMBL" id="SOBT01000012">
    <property type="protein sequence ID" value="TDU24233.1"/>
    <property type="molecule type" value="Genomic_DNA"/>
</dbReference>
<keyword evidence="2" id="KW-0238">DNA-binding</keyword>
<dbReference type="Gene3D" id="1.10.10.10">
    <property type="entry name" value="Winged helix-like DNA-binding domain superfamily/Winged helix DNA-binding domain"/>
    <property type="match status" value="1"/>
</dbReference>
<dbReference type="Gene3D" id="3.30.450.80">
    <property type="entry name" value="Transcription factor LuxR-like, autoinducer-binding domain"/>
    <property type="match status" value="1"/>
</dbReference>
<dbReference type="PANTHER" id="PTHR44688">
    <property type="entry name" value="DNA-BINDING TRANSCRIPTIONAL ACTIVATOR DEVR_DOSR"/>
    <property type="match status" value="1"/>
</dbReference>
<dbReference type="Pfam" id="PF00196">
    <property type="entry name" value="GerE"/>
    <property type="match status" value="1"/>
</dbReference>
<proteinExistence type="predicted"/>
<comment type="caution">
    <text evidence="5">The sequence shown here is derived from an EMBL/GenBank/DDBJ whole genome shotgun (WGS) entry which is preliminary data.</text>
</comment>
<evidence type="ECO:0000256" key="2">
    <source>
        <dbReference type="ARBA" id="ARBA00023125"/>
    </source>
</evidence>
<dbReference type="SUPFAM" id="SSF46894">
    <property type="entry name" value="C-terminal effector domain of the bipartite response regulators"/>
    <property type="match status" value="1"/>
</dbReference>
<evidence type="ECO:0000313" key="5">
    <source>
        <dbReference type="EMBL" id="TDU24233.1"/>
    </source>
</evidence>
<dbReference type="InterPro" id="IPR000792">
    <property type="entry name" value="Tscrpt_reg_LuxR_C"/>
</dbReference>
<dbReference type="InterPro" id="IPR005143">
    <property type="entry name" value="TF_LuxR_autoind-bd_dom"/>
</dbReference>
<keyword evidence="3" id="KW-0804">Transcription</keyword>
<reference evidence="5 6" key="1">
    <citation type="submission" date="2019-03" db="EMBL/GenBank/DDBJ databases">
        <title>Genomic Encyclopedia of Type Strains, Phase IV (KMG-IV): sequencing the most valuable type-strain genomes for metagenomic binning, comparative biology and taxonomic classification.</title>
        <authorList>
            <person name="Goeker M."/>
        </authorList>
    </citation>
    <scope>NUCLEOTIDE SEQUENCE [LARGE SCALE GENOMIC DNA]</scope>
    <source>
        <strain evidence="5 6">DSM 26377</strain>
    </source>
</reference>
<evidence type="ECO:0000256" key="3">
    <source>
        <dbReference type="ARBA" id="ARBA00023163"/>
    </source>
</evidence>
<evidence type="ECO:0000259" key="4">
    <source>
        <dbReference type="PROSITE" id="PS50043"/>
    </source>
</evidence>
<dbReference type="InterPro" id="IPR016032">
    <property type="entry name" value="Sig_transdc_resp-reg_C-effctor"/>
</dbReference>
<dbReference type="CDD" id="cd06170">
    <property type="entry name" value="LuxR_C_like"/>
    <property type="match status" value="1"/>
</dbReference>
<dbReference type="SUPFAM" id="SSF75516">
    <property type="entry name" value="Pheromone-binding domain of LuxR-like quorum-sensing transcription factors"/>
    <property type="match status" value="1"/>
</dbReference>
<dbReference type="SMART" id="SM00421">
    <property type="entry name" value="HTH_LUXR"/>
    <property type="match status" value="1"/>
</dbReference>
<accession>A0A4R7NT44</accession>
<gene>
    <name evidence="5" type="ORF">DFR24_4498</name>
</gene>
<dbReference type="GO" id="GO:0003677">
    <property type="term" value="F:DNA binding"/>
    <property type="evidence" value="ECO:0007669"/>
    <property type="project" value="UniProtKB-KW"/>
</dbReference>
<keyword evidence="6" id="KW-1185">Reference proteome</keyword>
<sequence length="257" mass="28056">MIAQDLALQGFIAAAHDVGEAGAACRRTAEAMGFQHFLYGLRIAVSLSQPRQFVLSGYPQGWRSHYDEQGFMAIDPVLARGAVSVLPFGWDEVDRTTPSAKRLFDDAAVFGLHHGLTVPIHGANGEFGLMSLARLEPLPQGAARARLFQRAHWITANIQERMRQLVLEAATADEPRLTIREKECLRHAAQGLKTSAIAGALHIAESTVVYHLNAAERKLGVKKRSHAIARAVALGAVEPDRFPSRISSSNLIELAKR</sequence>
<evidence type="ECO:0000256" key="1">
    <source>
        <dbReference type="ARBA" id="ARBA00023015"/>
    </source>
</evidence>
<dbReference type="AlphaFoldDB" id="A0A4R7NT44"/>
<keyword evidence="1" id="KW-0805">Transcription regulation</keyword>
<protein>
    <submittedName>
        <fullName evidence="5">LuxR family quorum-sensing system transcriptional regulator SolR/LuxR family quorum-sensing system transcriptional regulator CciR</fullName>
    </submittedName>
</protein>
<dbReference type="PROSITE" id="PS00622">
    <property type="entry name" value="HTH_LUXR_1"/>
    <property type="match status" value="1"/>
</dbReference>
<dbReference type="RefSeq" id="WP_133883652.1">
    <property type="nucleotide sequence ID" value="NZ_MWIN01000003.1"/>
</dbReference>
<dbReference type="Pfam" id="PF03472">
    <property type="entry name" value="Autoind_bind"/>
    <property type="match status" value="1"/>
</dbReference>
<dbReference type="GO" id="GO:0006355">
    <property type="term" value="P:regulation of DNA-templated transcription"/>
    <property type="evidence" value="ECO:0007669"/>
    <property type="project" value="InterPro"/>
</dbReference>
<dbReference type="InterPro" id="IPR036693">
    <property type="entry name" value="TF_LuxR_autoind-bd_dom_sf"/>
</dbReference>
<dbReference type="Proteomes" id="UP000295341">
    <property type="component" value="Unassembled WGS sequence"/>
</dbReference>
<dbReference type="PROSITE" id="PS50043">
    <property type="entry name" value="HTH_LUXR_2"/>
    <property type="match status" value="1"/>
</dbReference>
<feature type="domain" description="HTH luxR-type" evidence="4">
    <location>
        <begin position="170"/>
        <end position="235"/>
    </location>
</feature>
<dbReference type="PANTHER" id="PTHR44688:SF16">
    <property type="entry name" value="DNA-BINDING TRANSCRIPTIONAL ACTIVATOR DEVR_DOSR"/>
    <property type="match status" value="1"/>
</dbReference>
<dbReference type="InterPro" id="IPR036388">
    <property type="entry name" value="WH-like_DNA-bd_sf"/>
</dbReference>
<dbReference type="OrthoDB" id="9774661at2"/>